<dbReference type="OrthoDB" id="9803188at2"/>
<protein>
    <recommendedName>
        <fullName evidence="4">Tyr recombinase domain-containing protein</fullName>
    </recommendedName>
</protein>
<proteinExistence type="predicted"/>
<reference evidence="2 3" key="1">
    <citation type="journal article" date="2013" name="Genome Announc.">
        <title>Draft Genome Sequence of an Alphaproteobacterium, Caenispirillum salinarum AK4(T), Isolated from a Solar Saltern.</title>
        <authorList>
            <person name="Khatri I."/>
            <person name="Singh A."/>
            <person name="Korpole S."/>
            <person name="Pinnaka A.K."/>
            <person name="Subramanian S."/>
        </authorList>
    </citation>
    <scope>NUCLEOTIDE SEQUENCE [LARGE SCALE GENOMIC DNA]</scope>
    <source>
        <strain evidence="2 3">AK4</strain>
    </source>
</reference>
<dbReference type="Proteomes" id="UP000009881">
    <property type="component" value="Unassembled WGS sequence"/>
</dbReference>
<accession>K9GNA2</accession>
<dbReference type="STRING" id="1238182.C882_2279"/>
<dbReference type="RefSeq" id="WP_009542674.1">
    <property type="nucleotide sequence ID" value="NZ_ANHY01000027.1"/>
</dbReference>
<evidence type="ECO:0000313" key="2">
    <source>
        <dbReference type="EMBL" id="EKV26567.1"/>
    </source>
</evidence>
<dbReference type="GO" id="GO:0015074">
    <property type="term" value="P:DNA integration"/>
    <property type="evidence" value="ECO:0007669"/>
    <property type="project" value="InterPro"/>
</dbReference>
<dbReference type="Gene3D" id="1.10.443.10">
    <property type="entry name" value="Intergrase catalytic core"/>
    <property type="match status" value="1"/>
</dbReference>
<dbReference type="eggNOG" id="COG4974">
    <property type="taxonomic scope" value="Bacteria"/>
</dbReference>
<evidence type="ECO:0000256" key="1">
    <source>
        <dbReference type="ARBA" id="ARBA00023172"/>
    </source>
</evidence>
<gene>
    <name evidence="2" type="ORF">C882_2279</name>
</gene>
<keyword evidence="1" id="KW-0233">DNA recombination</keyword>
<dbReference type="GO" id="GO:0006310">
    <property type="term" value="P:DNA recombination"/>
    <property type="evidence" value="ECO:0007669"/>
    <property type="project" value="UniProtKB-KW"/>
</dbReference>
<evidence type="ECO:0008006" key="4">
    <source>
        <dbReference type="Google" id="ProtNLM"/>
    </source>
</evidence>
<sequence length="591" mass="66932">MTAMFRDYATLADIYRAIEQDKTLAPDARRRMLSDIRTFGRWIDAPLEAICCNGGWFRRTTKNLHHARLGVTRGRFNNVMSTVRRAVQQASGRREHAAAPTPIPECWQAAISMVDGTWMKGRVAQLARFCADAGLGPDDVDASTFDAFVAAKACGDRRVSADPKTAVGKIRDAWNRAATAVPEWPYTPVAKPPPVRQVCVPLPPKMEAEWEQFAAAEGNRRTHLHASRGDLRRRYLVEDPDAESPETADDLKPLQGSTLNKLKEALQQTVSAVIALEPEDSAHLSLTTAASPYGADVLLEWLEARGIEPSERQITYCKSLKSIRKRLGLLTGFDEKEFSRIIADFQDETGVQTGRMTAANRRRLAQFNDRRVLQTFFAWPYRQFEDLERSRRAGRPVTKAKARLAEVAIAHLILCTLPVRSQNLKAIDLDRHIIMPVKRNGPGVLYFDGREVKNKRAIMAELNPEKMALLKAYIRHYRPVLVGNKDNRFLFGGRTNRSPLASLPRRLTRTVWRLLGLEVTAHFYRHLMSTILFRSSPRDYRTVQGLLGHARGSESTEMDAEFEVEYAARELHRAIEEIDARAARKRTRRSR</sequence>
<dbReference type="InterPro" id="IPR013762">
    <property type="entry name" value="Integrase-like_cat_sf"/>
</dbReference>
<keyword evidence="3" id="KW-1185">Reference proteome</keyword>
<dbReference type="EMBL" id="ANHY01000027">
    <property type="protein sequence ID" value="EKV26567.1"/>
    <property type="molecule type" value="Genomic_DNA"/>
</dbReference>
<dbReference type="SUPFAM" id="SSF56349">
    <property type="entry name" value="DNA breaking-rejoining enzymes"/>
    <property type="match status" value="1"/>
</dbReference>
<name>K9GNA2_9PROT</name>
<comment type="caution">
    <text evidence="2">The sequence shown here is derived from an EMBL/GenBank/DDBJ whole genome shotgun (WGS) entry which is preliminary data.</text>
</comment>
<dbReference type="GO" id="GO:0003677">
    <property type="term" value="F:DNA binding"/>
    <property type="evidence" value="ECO:0007669"/>
    <property type="project" value="InterPro"/>
</dbReference>
<evidence type="ECO:0000313" key="3">
    <source>
        <dbReference type="Proteomes" id="UP000009881"/>
    </source>
</evidence>
<organism evidence="2 3">
    <name type="scientific">Caenispirillum salinarum AK4</name>
    <dbReference type="NCBI Taxonomy" id="1238182"/>
    <lineage>
        <taxon>Bacteria</taxon>
        <taxon>Pseudomonadati</taxon>
        <taxon>Pseudomonadota</taxon>
        <taxon>Alphaproteobacteria</taxon>
        <taxon>Rhodospirillales</taxon>
        <taxon>Novispirillaceae</taxon>
        <taxon>Caenispirillum</taxon>
    </lineage>
</organism>
<dbReference type="InterPro" id="IPR011010">
    <property type="entry name" value="DNA_brk_join_enz"/>
</dbReference>
<dbReference type="AlphaFoldDB" id="K9GNA2"/>